<dbReference type="PIRSF" id="PIRSF002741">
    <property type="entry name" value="MppA"/>
    <property type="match status" value="1"/>
</dbReference>
<dbReference type="PANTHER" id="PTHR30290:SF64">
    <property type="entry name" value="ABC TRANSPORTER PERIPLASMIC BINDING PROTEIN"/>
    <property type="match status" value="1"/>
</dbReference>
<accession>A0A160MHQ3</accession>
<dbReference type="SUPFAM" id="SSF53850">
    <property type="entry name" value="Periplasmic binding protein-like II"/>
    <property type="match status" value="1"/>
</dbReference>
<dbReference type="RefSeq" id="WP_019380875.1">
    <property type="nucleotide sequence ID" value="NZ_CP015507.1"/>
</dbReference>
<evidence type="ECO:0000256" key="3">
    <source>
        <dbReference type="SAM" id="Phobius"/>
    </source>
</evidence>
<evidence type="ECO:0000256" key="2">
    <source>
        <dbReference type="SAM" id="MobiDB-lite"/>
    </source>
</evidence>
<dbReference type="Gene3D" id="3.10.105.10">
    <property type="entry name" value="Dipeptide-binding Protein, Domain 3"/>
    <property type="match status" value="1"/>
</dbReference>
<keyword evidence="1" id="KW-0732">Signal</keyword>
<evidence type="ECO:0000259" key="4">
    <source>
        <dbReference type="Pfam" id="PF00496"/>
    </source>
</evidence>
<feature type="region of interest" description="Disordered" evidence="2">
    <location>
        <begin position="533"/>
        <end position="558"/>
    </location>
</feature>
<dbReference type="InterPro" id="IPR039424">
    <property type="entry name" value="SBP_5"/>
</dbReference>
<reference evidence="5 6" key="1">
    <citation type="submission" date="2016-04" db="EMBL/GenBank/DDBJ databases">
        <title>Complete genome sequence of Bacillus oceanisediminis strain 2691.</title>
        <authorList>
            <person name="Jeong H."/>
            <person name="Kim H.J."/>
            <person name="Lee D.-W."/>
        </authorList>
    </citation>
    <scope>NUCLEOTIDE SEQUENCE [LARGE SCALE GENOMIC DNA]</scope>
    <source>
        <strain evidence="5 6">2691</strain>
        <plasmid evidence="6">pbo1</plasmid>
    </source>
</reference>
<dbReference type="GO" id="GO:0042597">
    <property type="term" value="C:periplasmic space"/>
    <property type="evidence" value="ECO:0007669"/>
    <property type="project" value="UniProtKB-ARBA"/>
</dbReference>
<dbReference type="Proteomes" id="UP000077856">
    <property type="component" value="Plasmid pBO1"/>
</dbReference>
<proteinExistence type="predicted"/>
<feature type="transmembrane region" description="Helical" evidence="3">
    <location>
        <begin position="565"/>
        <end position="584"/>
    </location>
</feature>
<evidence type="ECO:0000313" key="6">
    <source>
        <dbReference type="Proteomes" id="UP000077856"/>
    </source>
</evidence>
<dbReference type="KEGG" id="bon:A361_27975"/>
<feature type="domain" description="Solute-binding protein family 5" evidence="4">
    <location>
        <begin position="72"/>
        <end position="443"/>
    </location>
</feature>
<dbReference type="Gene3D" id="3.40.190.10">
    <property type="entry name" value="Periplasmic binding protein-like II"/>
    <property type="match status" value="1"/>
</dbReference>
<dbReference type="InterPro" id="IPR030678">
    <property type="entry name" value="Peptide/Ni-bd"/>
</dbReference>
<dbReference type="GO" id="GO:1904680">
    <property type="term" value="F:peptide transmembrane transporter activity"/>
    <property type="evidence" value="ECO:0007669"/>
    <property type="project" value="TreeGrafter"/>
</dbReference>
<name>A0A160MHQ3_9BACI</name>
<dbReference type="NCBIfam" id="TIGR01167">
    <property type="entry name" value="LPXTG_anchor"/>
    <property type="match status" value="1"/>
</dbReference>
<feature type="compositionally biased region" description="Polar residues" evidence="2">
    <location>
        <begin position="543"/>
        <end position="558"/>
    </location>
</feature>
<gene>
    <name evidence="5" type="ORF">A361_27975</name>
</gene>
<keyword evidence="3" id="KW-1133">Transmembrane helix</keyword>
<organism evidence="5 6">
    <name type="scientific">Cytobacillus oceanisediminis 2691</name>
    <dbReference type="NCBI Taxonomy" id="1196031"/>
    <lineage>
        <taxon>Bacteria</taxon>
        <taxon>Bacillati</taxon>
        <taxon>Bacillota</taxon>
        <taxon>Bacilli</taxon>
        <taxon>Bacillales</taxon>
        <taxon>Bacillaceae</taxon>
        <taxon>Cytobacillus</taxon>
    </lineage>
</organism>
<dbReference type="InterPro" id="IPR000914">
    <property type="entry name" value="SBP_5_dom"/>
</dbReference>
<geneLocation type="plasmid" evidence="6">
    <name>pbo1</name>
</geneLocation>
<keyword evidence="3" id="KW-0472">Membrane</keyword>
<dbReference type="GO" id="GO:0043190">
    <property type="term" value="C:ATP-binding cassette (ABC) transporter complex"/>
    <property type="evidence" value="ECO:0007669"/>
    <property type="project" value="InterPro"/>
</dbReference>
<sequence>MKRSFFSVGIIILLLLSSFNLVLAEEKVQSLKVGISKDENGLNPYTYVTGYPGLDLVNLLYDTLFNLDENNKPEPWLVKDFKVSKDGLTYELTLHDNVKWHDGKPLTADDVKFTMEYFIKYPKSRFTNPLKTIKSIEVSGETGITLNLSQADPNFMIQPLADLPILPQHIWSEVSTPDDETNALGSGPYILEEHKSGQYYKMKSNEDYFKGAPPINELIFPIIEDTTAMYNALQAGELDVISSSISPELVEQFSSNPALKVVRGPGYSTSLFQINAEKYPMTETAFRQAIDFAIDKENLVKTVLLGYAEVGSPGFIHPSSSYFNSELKPVFDKEKAKQILEEAGFIDKDGDGFREDQEGKKIDLTTLVYSGNPIRIRTAELISEALNEVGIKNAVKAMDSTTVDSLMWPDFDVSKGRDYDLGVWSWSNTMQLFPDRMNDLFHSDPAIGSVNIGGYKNPEFDQLGEKLKQTYDENERLSLIKEIQAFVAEDAPIIPLYYQEIVGAFNPEKYDQYVFQVGKGIINKLSFVSTEKSDLPDNEKASSDTPVSTDSKTANMSTDNDGNNTSLIVFGLILLVAVIGFILLRRKKKNKGNDDFDF</sequence>
<dbReference type="AlphaFoldDB" id="A0A160MHQ3"/>
<keyword evidence="3" id="KW-0812">Transmembrane</keyword>
<feature type="compositionally biased region" description="Basic and acidic residues" evidence="2">
    <location>
        <begin position="533"/>
        <end position="542"/>
    </location>
</feature>
<dbReference type="CDD" id="cd00995">
    <property type="entry name" value="PBP2_NikA_DppA_OppA_like"/>
    <property type="match status" value="1"/>
</dbReference>
<keyword evidence="5" id="KW-0614">Plasmid</keyword>
<dbReference type="EMBL" id="CP015507">
    <property type="protein sequence ID" value="AND43012.1"/>
    <property type="molecule type" value="Genomic_DNA"/>
</dbReference>
<dbReference type="PANTHER" id="PTHR30290">
    <property type="entry name" value="PERIPLASMIC BINDING COMPONENT OF ABC TRANSPORTER"/>
    <property type="match status" value="1"/>
</dbReference>
<dbReference type="Pfam" id="PF00496">
    <property type="entry name" value="SBP_bac_5"/>
    <property type="match status" value="1"/>
</dbReference>
<evidence type="ECO:0000256" key="1">
    <source>
        <dbReference type="ARBA" id="ARBA00022729"/>
    </source>
</evidence>
<evidence type="ECO:0000313" key="5">
    <source>
        <dbReference type="EMBL" id="AND43012.1"/>
    </source>
</evidence>
<dbReference type="GO" id="GO:0015833">
    <property type="term" value="P:peptide transport"/>
    <property type="evidence" value="ECO:0007669"/>
    <property type="project" value="TreeGrafter"/>
</dbReference>
<dbReference type="eggNOG" id="COG0747">
    <property type="taxonomic scope" value="Bacteria"/>
</dbReference>
<protein>
    <submittedName>
        <fullName evidence="5">Peptide ABC transporter substrate-binding protein</fullName>
    </submittedName>
</protein>